<dbReference type="InterPro" id="IPR005428">
    <property type="entry name" value="CD36/SCARB1/SNMP1"/>
</dbReference>
<evidence type="ECO:0000256" key="4">
    <source>
        <dbReference type="ARBA" id="ARBA00022475"/>
    </source>
</evidence>
<keyword evidence="5 14" id="KW-0812">Transmembrane</keyword>
<keyword evidence="6 14" id="KW-1133">Transmembrane helix</keyword>
<comment type="subcellular location">
    <subcellularLocation>
        <location evidence="2">Cell membrane</location>
        <topology evidence="2">Multi-pass membrane protein</topology>
    </subcellularLocation>
    <subcellularLocation>
        <location evidence="1">Membrane</location>
        <location evidence="1">Caveola</location>
        <topology evidence="1">Multi-pass membrane protein</topology>
    </subcellularLocation>
</comment>
<evidence type="ECO:0000256" key="7">
    <source>
        <dbReference type="ARBA" id="ARBA00023136"/>
    </source>
</evidence>
<evidence type="ECO:0000256" key="1">
    <source>
        <dbReference type="ARBA" id="ARBA00004189"/>
    </source>
</evidence>
<reference evidence="15" key="1">
    <citation type="journal article" date="2020" name="bioRxiv">
        <title>Chromosome-level reference genome of the European wasp spider Argiope bruennichi: a resource for studies on range expansion and evolutionary adaptation.</title>
        <authorList>
            <person name="Sheffer M.M."/>
            <person name="Hoppe A."/>
            <person name="Krehenwinkel H."/>
            <person name="Uhl G."/>
            <person name="Kuss A.W."/>
            <person name="Jensen L."/>
            <person name="Jensen C."/>
            <person name="Gillespie R.G."/>
            <person name="Hoff K.J."/>
            <person name="Prost S."/>
        </authorList>
    </citation>
    <scope>NUCLEOTIDE SEQUENCE</scope>
</reference>
<keyword evidence="7 14" id="KW-0472">Membrane</keyword>
<evidence type="ECO:0000256" key="14">
    <source>
        <dbReference type="SAM" id="Phobius"/>
    </source>
</evidence>
<comment type="caution">
    <text evidence="15">The sequence shown here is derived from an EMBL/GenBank/DDBJ whole genome shotgun (WGS) entry which is preliminary data.</text>
</comment>
<accession>A0A8T0E4C9</accession>
<evidence type="ECO:0000313" key="15">
    <source>
        <dbReference type="EMBL" id="KAF8765005.1"/>
    </source>
</evidence>
<evidence type="ECO:0000256" key="9">
    <source>
        <dbReference type="ARBA" id="ARBA00023170"/>
    </source>
</evidence>
<organism evidence="15 16">
    <name type="scientific">Argiope bruennichi</name>
    <name type="common">Wasp spider</name>
    <name type="synonym">Aranea bruennichi</name>
    <dbReference type="NCBI Taxonomy" id="94029"/>
    <lineage>
        <taxon>Eukaryota</taxon>
        <taxon>Metazoa</taxon>
        <taxon>Ecdysozoa</taxon>
        <taxon>Arthropoda</taxon>
        <taxon>Chelicerata</taxon>
        <taxon>Arachnida</taxon>
        <taxon>Araneae</taxon>
        <taxon>Araneomorphae</taxon>
        <taxon>Entelegynae</taxon>
        <taxon>Araneoidea</taxon>
        <taxon>Araneidae</taxon>
        <taxon>Argiope</taxon>
    </lineage>
</organism>
<evidence type="ECO:0000256" key="6">
    <source>
        <dbReference type="ARBA" id="ARBA00022989"/>
    </source>
</evidence>
<evidence type="ECO:0000256" key="2">
    <source>
        <dbReference type="ARBA" id="ARBA00004651"/>
    </source>
</evidence>
<dbReference type="Pfam" id="PF01130">
    <property type="entry name" value="CD36"/>
    <property type="match status" value="1"/>
</dbReference>
<dbReference type="PANTHER" id="PTHR11923">
    <property type="entry name" value="SCAVENGER RECEPTOR CLASS B TYPE-1 SR-B1"/>
    <property type="match status" value="1"/>
</dbReference>
<dbReference type="Proteomes" id="UP000807504">
    <property type="component" value="Unassembled WGS sequence"/>
</dbReference>
<dbReference type="GO" id="GO:0005737">
    <property type="term" value="C:cytoplasm"/>
    <property type="evidence" value="ECO:0007669"/>
    <property type="project" value="TreeGrafter"/>
</dbReference>
<dbReference type="InterPro" id="IPR002159">
    <property type="entry name" value="CD36_fam"/>
</dbReference>
<keyword evidence="9 15" id="KW-0675">Receptor</keyword>
<gene>
    <name evidence="15" type="ORF">HNY73_023023</name>
</gene>
<dbReference type="AlphaFoldDB" id="A0A8T0E4C9"/>
<evidence type="ECO:0000256" key="8">
    <source>
        <dbReference type="ARBA" id="ARBA00023157"/>
    </source>
</evidence>
<dbReference type="PRINTS" id="PR01610">
    <property type="entry name" value="CD36ANTIGEN"/>
</dbReference>
<evidence type="ECO:0000256" key="11">
    <source>
        <dbReference type="ARBA" id="ARBA00040821"/>
    </source>
</evidence>
<protein>
    <recommendedName>
        <fullName evidence="11">Scavenger receptor class B member 1</fullName>
    </recommendedName>
    <alternativeName>
        <fullName evidence="12">SR-BI</fullName>
    </alternativeName>
</protein>
<dbReference type="EMBL" id="JABXBU010002231">
    <property type="protein sequence ID" value="KAF8765005.1"/>
    <property type="molecule type" value="Genomic_DNA"/>
</dbReference>
<keyword evidence="8" id="KW-1015">Disulfide bond</keyword>
<evidence type="ECO:0000256" key="3">
    <source>
        <dbReference type="ARBA" id="ARBA00010532"/>
    </source>
</evidence>
<feature type="transmembrane region" description="Helical" evidence="14">
    <location>
        <begin position="442"/>
        <end position="466"/>
    </location>
</feature>
<dbReference type="PANTHER" id="PTHR11923:SF110">
    <property type="entry name" value="SCAVENGER RECEPTOR CLASS B MEMBER 1"/>
    <property type="match status" value="1"/>
</dbReference>
<name>A0A8T0E4C9_ARGBR</name>
<dbReference type="GO" id="GO:0005901">
    <property type="term" value="C:caveola"/>
    <property type="evidence" value="ECO:0007669"/>
    <property type="project" value="UniProtKB-SubCell"/>
</dbReference>
<evidence type="ECO:0000256" key="5">
    <source>
        <dbReference type="ARBA" id="ARBA00022692"/>
    </source>
</evidence>
<evidence type="ECO:0000256" key="13">
    <source>
        <dbReference type="SAM" id="MobiDB-lite"/>
    </source>
</evidence>
<evidence type="ECO:0000256" key="12">
    <source>
        <dbReference type="ARBA" id="ARBA00042244"/>
    </source>
</evidence>
<comment type="similarity">
    <text evidence="3">Belongs to the CD36 family.</text>
</comment>
<keyword evidence="4" id="KW-1003">Cell membrane</keyword>
<keyword evidence="10" id="KW-0325">Glycoprotein</keyword>
<sequence length="548" mass="61727">MAAKCMSRKAAKIVFWVASAVLVVSVTVLLVFPSIYKNQLKDEITLTDGSLLTGIWKDIPLPLYERLYFFNITNEEDFLKHGAPLNVTEIGPYTYSARWVKRYPEWHSNGTVSYRETRTYHFERGLSVGSQDDIITTLNGPLIIAGEILKKYNIVERIVVSAILGIAGEHLIIQKSVRELAYEGYPDTIIKVAPFFMPNIPYQDGLFSWLYGKNATNDGLFTVFTGENDPQMTNIINRWNGEDKVTFWKDDSCNWINGTSIETGPPLPDNPETYTFFQSIFCRSLTFNYTEDVNHYGVIVKRFKPTRKIFANGTENPENACFDIIERPSGVSDIKNCQFGAPALISWPHFYMADPSYLNNINGLHPNEANHGSHLDADPITGISLDIQVRFQINLELSRVRGLVQFDDIPEGIFPILWVGLEIHITEDWAHFLKGQLNNPKIIAYSVLGGIVLICLVLIIISLLALRRTSNDDEDDPLLDVKEEHKQNLSKKVIVPNYNSSGSHREGTSAARDELKRKEAEAVNSGSINGAYEAEDVTVVPVDSTNRE</sequence>
<feature type="compositionally biased region" description="Basic and acidic residues" evidence="13">
    <location>
        <begin position="503"/>
        <end position="521"/>
    </location>
</feature>
<feature type="region of interest" description="Disordered" evidence="13">
    <location>
        <begin position="498"/>
        <end position="527"/>
    </location>
</feature>
<dbReference type="PRINTS" id="PR01609">
    <property type="entry name" value="CD36FAMILY"/>
</dbReference>
<keyword evidence="16" id="KW-1185">Reference proteome</keyword>
<evidence type="ECO:0000313" key="16">
    <source>
        <dbReference type="Proteomes" id="UP000807504"/>
    </source>
</evidence>
<proteinExistence type="inferred from homology"/>
<reference evidence="15" key="2">
    <citation type="submission" date="2020-06" db="EMBL/GenBank/DDBJ databases">
        <authorList>
            <person name="Sheffer M."/>
        </authorList>
    </citation>
    <scope>NUCLEOTIDE SEQUENCE</scope>
</reference>
<evidence type="ECO:0000256" key="10">
    <source>
        <dbReference type="ARBA" id="ARBA00023180"/>
    </source>
</evidence>
<dbReference type="GO" id="GO:0005044">
    <property type="term" value="F:scavenger receptor activity"/>
    <property type="evidence" value="ECO:0007669"/>
    <property type="project" value="TreeGrafter"/>
</dbReference>
<feature type="transmembrane region" description="Helical" evidence="14">
    <location>
        <begin position="13"/>
        <end position="36"/>
    </location>
</feature>